<evidence type="ECO:0000256" key="1">
    <source>
        <dbReference type="ARBA" id="ARBA00004383"/>
    </source>
</evidence>
<evidence type="ECO:0000256" key="7">
    <source>
        <dbReference type="ARBA" id="ARBA00022927"/>
    </source>
</evidence>
<dbReference type="Pfam" id="PF03544">
    <property type="entry name" value="TonB_C"/>
    <property type="match status" value="1"/>
</dbReference>
<keyword evidence="6" id="KW-0812">Transmembrane</keyword>
<comment type="subcellular location">
    <subcellularLocation>
        <location evidence="1">Cell inner membrane</location>
        <topology evidence="1">Single-pass membrane protein</topology>
        <orientation evidence="1">Periplasmic side</orientation>
    </subcellularLocation>
</comment>
<dbReference type="SUPFAM" id="SSF74653">
    <property type="entry name" value="TolA/TonB C-terminal domain"/>
    <property type="match status" value="1"/>
</dbReference>
<evidence type="ECO:0000256" key="3">
    <source>
        <dbReference type="ARBA" id="ARBA00022448"/>
    </source>
</evidence>
<dbReference type="GO" id="GO:0098797">
    <property type="term" value="C:plasma membrane protein complex"/>
    <property type="evidence" value="ECO:0007669"/>
    <property type="project" value="TreeGrafter"/>
</dbReference>
<dbReference type="InterPro" id="IPR006260">
    <property type="entry name" value="TonB/TolA_C"/>
</dbReference>
<dbReference type="AlphaFoldDB" id="A0A059ZX76"/>
<proteinExistence type="inferred from homology"/>
<reference evidence="12 13" key="1">
    <citation type="journal article" date="2009" name="J. Bacteriol.">
        <title>Draft genome sequence of the extremely acidophilic bacterium Acidithiobacillus caldus ATCC 51756 reveals metabolic versatility in the genus Acidithiobacillus.</title>
        <authorList>
            <person name="Valdes J."/>
            <person name="Quatrini R."/>
            <person name="Hallberg K."/>
            <person name="Dopson M."/>
            <person name="Valenzuela P.D."/>
            <person name="Holmes D.S."/>
        </authorList>
    </citation>
    <scope>NUCLEOTIDE SEQUENCE [LARGE SCALE GENOMIC DNA]</scope>
    <source>
        <strain evidence="13">ATCC 51756 / DSM 8584 / KU</strain>
    </source>
</reference>
<dbReference type="PANTHER" id="PTHR33446">
    <property type="entry name" value="PROTEIN TONB-RELATED"/>
    <property type="match status" value="1"/>
</dbReference>
<dbReference type="HOGENOM" id="CLU_1159131_0_0_6"/>
<protein>
    <submittedName>
        <fullName evidence="12">Ferric siderophore transport system, periplasmic binding protein TonB</fullName>
    </submittedName>
</protein>
<keyword evidence="5" id="KW-0997">Cell inner membrane</keyword>
<evidence type="ECO:0000256" key="8">
    <source>
        <dbReference type="ARBA" id="ARBA00022989"/>
    </source>
</evidence>
<dbReference type="NCBIfam" id="TIGR01352">
    <property type="entry name" value="tonB_Cterm"/>
    <property type="match status" value="1"/>
</dbReference>
<dbReference type="RefSeq" id="WP_004870884.1">
    <property type="nucleotide sequence ID" value="NZ_CP005986.1"/>
</dbReference>
<dbReference type="GO" id="GO:0031992">
    <property type="term" value="F:energy transducer activity"/>
    <property type="evidence" value="ECO:0007669"/>
    <property type="project" value="TreeGrafter"/>
</dbReference>
<dbReference type="eggNOG" id="COG0810">
    <property type="taxonomic scope" value="Bacteria"/>
</dbReference>
<accession>A0A059ZX76</accession>
<keyword evidence="3" id="KW-0813">Transport</keyword>
<evidence type="ECO:0000256" key="9">
    <source>
        <dbReference type="ARBA" id="ARBA00023136"/>
    </source>
</evidence>
<dbReference type="PRINTS" id="PR01217">
    <property type="entry name" value="PRICHEXTENSN"/>
</dbReference>
<dbReference type="GO" id="GO:0055085">
    <property type="term" value="P:transmembrane transport"/>
    <property type="evidence" value="ECO:0007669"/>
    <property type="project" value="InterPro"/>
</dbReference>
<evidence type="ECO:0000256" key="5">
    <source>
        <dbReference type="ARBA" id="ARBA00022519"/>
    </source>
</evidence>
<dbReference type="KEGG" id="acz:Acaty_c0707"/>
<dbReference type="PANTHER" id="PTHR33446:SF2">
    <property type="entry name" value="PROTEIN TONB"/>
    <property type="match status" value="1"/>
</dbReference>
<name>A0A059ZX76_ACICK</name>
<feature type="domain" description="TonB C-terminal" evidence="11">
    <location>
        <begin position="148"/>
        <end position="239"/>
    </location>
</feature>
<dbReference type="InterPro" id="IPR051045">
    <property type="entry name" value="TonB-dependent_transducer"/>
</dbReference>
<evidence type="ECO:0000256" key="2">
    <source>
        <dbReference type="ARBA" id="ARBA00006555"/>
    </source>
</evidence>
<evidence type="ECO:0000313" key="13">
    <source>
        <dbReference type="Proteomes" id="UP000005522"/>
    </source>
</evidence>
<sequence>MDIDFRELGTELRAEPQTQRKAWILAILAEATLLGLALWQAQSSTPPPAAMPPMQLELVQEPKPLPPAPPPPKPTPTPPKPTPKPVPKPTPKPVPRPTPKPEPAPKPVREALPPSPLPSPVQAPPPQPVPQTPPPPPAPPANPAVKADYRALVKGAIQAAVRYPEAARMLGEQGRVLVHFDLRNGVVSRAYIVRKGSLEAFDSAALAAVRDARMPPTPAELKNENFSFDVEVEFVLRND</sequence>
<dbReference type="InterPro" id="IPR037682">
    <property type="entry name" value="TonB_C"/>
</dbReference>
<keyword evidence="8" id="KW-1133">Transmembrane helix</keyword>
<dbReference type="PROSITE" id="PS52015">
    <property type="entry name" value="TONB_CTD"/>
    <property type="match status" value="1"/>
</dbReference>
<keyword evidence="7" id="KW-0653">Protein transport</keyword>
<dbReference type="GeneID" id="92930702"/>
<dbReference type="EMBL" id="CP005986">
    <property type="protein sequence ID" value="AIA54586.1"/>
    <property type="molecule type" value="Genomic_DNA"/>
</dbReference>
<gene>
    <name evidence="12" type="ORF">Acaty_c0707</name>
</gene>
<evidence type="ECO:0000259" key="11">
    <source>
        <dbReference type="PROSITE" id="PS52015"/>
    </source>
</evidence>
<evidence type="ECO:0000256" key="4">
    <source>
        <dbReference type="ARBA" id="ARBA00022475"/>
    </source>
</evidence>
<comment type="similarity">
    <text evidence="2">Belongs to the TonB family.</text>
</comment>
<evidence type="ECO:0000256" key="6">
    <source>
        <dbReference type="ARBA" id="ARBA00022692"/>
    </source>
</evidence>
<keyword evidence="4" id="KW-1003">Cell membrane</keyword>
<feature type="compositionally biased region" description="Pro residues" evidence="10">
    <location>
        <begin position="113"/>
        <end position="142"/>
    </location>
</feature>
<dbReference type="Proteomes" id="UP000005522">
    <property type="component" value="Chromosome"/>
</dbReference>
<evidence type="ECO:0000313" key="12">
    <source>
        <dbReference type="EMBL" id="AIA54586.1"/>
    </source>
</evidence>
<dbReference type="GO" id="GO:0015031">
    <property type="term" value="P:protein transport"/>
    <property type="evidence" value="ECO:0007669"/>
    <property type="project" value="UniProtKB-KW"/>
</dbReference>
<feature type="region of interest" description="Disordered" evidence="10">
    <location>
        <begin position="43"/>
        <end position="144"/>
    </location>
</feature>
<dbReference type="Gene3D" id="3.30.1150.10">
    <property type="match status" value="1"/>
</dbReference>
<feature type="compositionally biased region" description="Pro residues" evidence="10">
    <location>
        <begin position="63"/>
        <end position="106"/>
    </location>
</feature>
<organism evidence="12 13">
    <name type="scientific">Acidithiobacillus caldus (strain ATCC 51756 / DSM 8584 / KU)</name>
    <dbReference type="NCBI Taxonomy" id="637389"/>
    <lineage>
        <taxon>Bacteria</taxon>
        <taxon>Pseudomonadati</taxon>
        <taxon>Pseudomonadota</taxon>
        <taxon>Acidithiobacillia</taxon>
        <taxon>Acidithiobacillales</taxon>
        <taxon>Acidithiobacillaceae</taxon>
        <taxon>Acidithiobacillus</taxon>
    </lineage>
</organism>
<evidence type="ECO:0000256" key="10">
    <source>
        <dbReference type="SAM" id="MobiDB-lite"/>
    </source>
</evidence>
<keyword evidence="9" id="KW-0472">Membrane</keyword>